<dbReference type="EMBL" id="OY731404">
    <property type="protein sequence ID" value="CAJ1969503.1"/>
    <property type="molecule type" value="Genomic_DNA"/>
</dbReference>
<proteinExistence type="predicted"/>
<dbReference type="Gramene" id="rna-AYBTSS11_LOCUS22292">
    <property type="protein sequence ID" value="CAJ1969503.1"/>
    <property type="gene ID" value="gene-AYBTSS11_LOCUS22292"/>
</dbReference>
<organism evidence="1 2">
    <name type="scientific">Sphenostylis stenocarpa</name>
    <dbReference type="NCBI Taxonomy" id="92480"/>
    <lineage>
        <taxon>Eukaryota</taxon>
        <taxon>Viridiplantae</taxon>
        <taxon>Streptophyta</taxon>
        <taxon>Embryophyta</taxon>
        <taxon>Tracheophyta</taxon>
        <taxon>Spermatophyta</taxon>
        <taxon>Magnoliopsida</taxon>
        <taxon>eudicotyledons</taxon>
        <taxon>Gunneridae</taxon>
        <taxon>Pentapetalae</taxon>
        <taxon>rosids</taxon>
        <taxon>fabids</taxon>
        <taxon>Fabales</taxon>
        <taxon>Fabaceae</taxon>
        <taxon>Papilionoideae</taxon>
        <taxon>50 kb inversion clade</taxon>
        <taxon>NPAAA clade</taxon>
        <taxon>indigoferoid/millettioid clade</taxon>
        <taxon>Phaseoleae</taxon>
        <taxon>Sphenostylis</taxon>
    </lineage>
</organism>
<keyword evidence="2" id="KW-1185">Reference proteome</keyword>
<dbReference type="Proteomes" id="UP001189624">
    <property type="component" value="Chromosome 7"/>
</dbReference>
<evidence type="ECO:0000313" key="2">
    <source>
        <dbReference type="Proteomes" id="UP001189624"/>
    </source>
</evidence>
<dbReference type="AlphaFoldDB" id="A0AA86VU01"/>
<sequence>MQEGEFDNGHDGGLAIWGSGDVGSWWSFGVSMSIKILNPEVRIIESSKAIELALKGPQLQKKRKIHKIQNTRHRLLSHHPPLLFLRISTPLDLNVSIQPTTIVDSSFESEELPFSKTRRRSQSS</sequence>
<evidence type="ECO:0000313" key="1">
    <source>
        <dbReference type="EMBL" id="CAJ1969503.1"/>
    </source>
</evidence>
<accession>A0AA86VU01</accession>
<reference evidence="1" key="1">
    <citation type="submission" date="2023-10" db="EMBL/GenBank/DDBJ databases">
        <authorList>
            <person name="Domelevo Entfellner J.-B."/>
        </authorList>
    </citation>
    <scope>NUCLEOTIDE SEQUENCE</scope>
</reference>
<name>A0AA86VU01_9FABA</name>
<gene>
    <name evidence="1" type="ORF">AYBTSS11_LOCUS22292</name>
</gene>
<protein>
    <submittedName>
        <fullName evidence="1">Uncharacterized protein</fullName>
    </submittedName>
</protein>